<evidence type="ECO:0000313" key="1">
    <source>
        <dbReference type="EMBL" id="KIO09818.1"/>
    </source>
</evidence>
<dbReference type="InParanoid" id="A0A0C3JL17"/>
<reference evidence="1 2" key="1">
    <citation type="submission" date="2014-04" db="EMBL/GenBank/DDBJ databases">
        <authorList>
            <consortium name="DOE Joint Genome Institute"/>
            <person name="Kuo A."/>
            <person name="Kohler A."/>
            <person name="Costa M.D."/>
            <person name="Nagy L.G."/>
            <person name="Floudas D."/>
            <person name="Copeland A."/>
            <person name="Barry K.W."/>
            <person name="Cichocki N."/>
            <person name="Veneault-Fourrey C."/>
            <person name="LaButti K."/>
            <person name="Lindquist E.A."/>
            <person name="Lipzen A."/>
            <person name="Lundell T."/>
            <person name="Morin E."/>
            <person name="Murat C."/>
            <person name="Sun H."/>
            <person name="Tunlid A."/>
            <person name="Henrissat B."/>
            <person name="Grigoriev I.V."/>
            <person name="Hibbett D.S."/>
            <person name="Martin F."/>
            <person name="Nordberg H.P."/>
            <person name="Cantor M.N."/>
            <person name="Hua S.X."/>
        </authorList>
    </citation>
    <scope>NUCLEOTIDE SEQUENCE [LARGE SCALE GENOMIC DNA]</scope>
    <source>
        <strain evidence="1 2">Marx 270</strain>
    </source>
</reference>
<dbReference type="Proteomes" id="UP000054217">
    <property type="component" value="Unassembled WGS sequence"/>
</dbReference>
<proteinExistence type="predicted"/>
<keyword evidence="2" id="KW-1185">Reference proteome</keyword>
<dbReference type="HOGENOM" id="CLU_2705816_0_0_1"/>
<protein>
    <submittedName>
        <fullName evidence="1">Uncharacterized protein</fullName>
    </submittedName>
</protein>
<evidence type="ECO:0000313" key="2">
    <source>
        <dbReference type="Proteomes" id="UP000054217"/>
    </source>
</evidence>
<organism evidence="1 2">
    <name type="scientific">Pisolithus tinctorius Marx 270</name>
    <dbReference type="NCBI Taxonomy" id="870435"/>
    <lineage>
        <taxon>Eukaryota</taxon>
        <taxon>Fungi</taxon>
        <taxon>Dikarya</taxon>
        <taxon>Basidiomycota</taxon>
        <taxon>Agaricomycotina</taxon>
        <taxon>Agaricomycetes</taxon>
        <taxon>Agaricomycetidae</taxon>
        <taxon>Boletales</taxon>
        <taxon>Sclerodermatineae</taxon>
        <taxon>Pisolithaceae</taxon>
        <taxon>Pisolithus</taxon>
    </lineage>
</organism>
<gene>
    <name evidence="1" type="ORF">M404DRAFT_212818</name>
</gene>
<reference evidence="2" key="2">
    <citation type="submission" date="2015-01" db="EMBL/GenBank/DDBJ databases">
        <title>Evolutionary Origins and Diversification of the Mycorrhizal Mutualists.</title>
        <authorList>
            <consortium name="DOE Joint Genome Institute"/>
            <consortium name="Mycorrhizal Genomics Consortium"/>
            <person name="Kohler A."/>
            <person name="Kuo A."/>
            <person name="Nagy L.G."/>
            <person name="Floudas D."/>
            <person name="Copeland A."/>
            <person name="Barry K.W."/>
            <person name="Cichocki N."/>
            <person name="Veneault-Fourrey C."/>
            <person name="LaButti K."/>
            <person name="Lindquist E.A."/>
            <person name="Lipzen A."/>
            <person name="Lundell T."/>
            <person name="Morin E."/>
            <person name="Murat C."/>
            <person name="Riley R."/>
            <person name="Ohm R."/>
            <person name="Sun H."/>
            <person name="Tunlid A."/>
            <person name="Henrissat B."/>
            <person name="Grigoriev I.V."/>
            <person name="Hibbett D.S."/>
            <person name="Martin F."/>
        </authorList>
    </citation>
    <scope>NUCLEOTIDE SEQUENCE [LARGE SCALE GENOMIC DNA]</scope>
    <source>
        <strain evidence="2">Marx 270</strain>
    </source>
</reference>
<sequence length="73" mass="7698">MDDQAADSLSVIRRSCLVGPSHVNAYASYHTPACHQHSPDQASVRFGALNTDDPAQVVGCPRSTSTTAAASWL</sequence>
<accession>A0A0C3JL17</accession>
<name>A0A0C3JL17_PISTI</name>
<dbReference type="EMBL" id="KN831953">
    <property type="protein sequence ID" value="KIO09818.1"/>
    <property type="molecule type" value="Genomic_DNA"/>
</dbReference>
<dbReference type="AlphaFoldDB" id="A0A0C3JL17"/>